<feature type="compositionally biased region" description="Low complexity" evidence="1">
    <location>
        <begin position="94"/>
        <end position="112"/>
    </location>
</feature>
<proteinExistence type="predicted"/>
<feature type="region of interest" description="Disordered" evidence="1">
    <location>
        <begin position="94"/>
        <end position="114"/>
    </location>
</feature>
<organism evidence="2 3">
    <name type="scientific">Durusdinium trenchii</name>
    <dbReference type="NCBI Taxonomy" id="1381693"/>
    <lineage>
        <taxon>Eukaryota</taxon>
        <taxon>Sar</taxon>
        <taxon>Alveolata</taxon>
        <taxon>Dinophyceae</taxon>
        <taxon>Suessiales</taxon>
        <taxon>Symbiodiniaceae</taxon>
        <taxon>Durusdinium</taxon>
    </lineage>
</organism>
<dbReference type="Proteomes" id="UP001642464">
    <property type="component" value="Unassembled WGS sequence"/>
</dbReference>
<accession>A0ABP0MHM2</accession>
<evidence type="ECO:0000256" key="1">
    <source>
        <dbReference type="SAM" id="MobiDB-lite"/>
    </source>
</evidence>
<gene>
    <name evidence="2" type="ORF">SCF082_LOCUS27912</name>
</gene>
<feature type="compositionally biased region" description="Low complexity" evidence="1">
    <location>
        <begin position="450"/>
        <end position="471"/>
    </location>
</feature>
<keyword evidence="3" id="KW-1185">Reference proteome</keyword>
<comment type="caution">
    <text evidence="2">The sequence shown here is derived from an EMBL/GenBank/DDBJ whole genome shotgun (WGS) entry which is preliminary data.</text>
</comment>
<name>A0ABP0MHM2_9DINO</name>
<dbReference type="EMBL" id="CAXAMM010021824">
    <property type="protein sequence ID" value="CAK9050661.1"/>
    <property type="molecule type" value="Genomic_DNA"/>
</dbReference>
<sequence>MEDSARCGGRCGILLLVALTLVIGSLYSDRLFGRNWNRYVSSLSSLQLDAPPDIPPEELSQGQANVFKQDATMAPGTGDSPWQPAYVALASTRTWSTTGPPTSTTSSSQLLSENPLSELPTLPSWVNDLDVPRGKVPCPREIGVKTWNGRIGNHYFQVSQVIVFALLCGISAVSFPEAILNPKAYQSQVGVLLMPQRVMLEGQSHPQPLFVPSFCPSSFKSSNWYHQHCNGSVPAWRHWQVMQRYVRPHLGQQLLQIEAALTTAEEDVLTVHLRGDDVGRVPMYELSQPPCSLYQRILQEHRYRRVMLIFLGKPACQSFFEQNLSKDIQVERPKNNSVTLHFASLMRARHLLVSFSSFSLSAALLSKTVKTLYRRTGVPWEKDLHALLNCNIWPGVIMYEYHASIVPLNTLPPGGPSRWLKHFPGDNFTGPFLCEHGKDPSIATPPTTPTSPSLRGQTGITTSGGASTSTSRAPNDDSVTTFTTTTTTTTATATIPAAMEVQLDTGNVSTGPALPPLGTLSDEPLPRTNVKCPEEVVLRDWNGRIGNHFFQISQAIVFALLCGTPIVTFPAFIPRLYQSQAGMLRMPQRVVLQGLPLKAGGSIPEACPTRGSNWYHQHCRGIPSWRHRQVMAQFLRPNLGEKLLSAETAVEEHSKEMLTVHLRGEDIHVKPQYEVNQPPCSMYKKILSEHEYQSVMVVQVGTTACDDYFKELRKVITVHKPNTGSVVKDFAQLMRARNLALSFSSFALSAALLSKDVEVLYRRRDAEWESVLHSILNCNVWPGVKMYEYNTTMAQRGKLPKGPMEWLKSVAVEDISGPFICQYGSEIRPAI</sequence>
<evidence type="ECO:0000313" key="2">
    <source>
        <dbReference type="EMBL" id="CAK9050661.1"/>
    </source>
</evidence>
<feature type="region of interest" description="Disordered" evidence="1">
    <location>
        <begin position="437"/>
        <end position="481"/>
    </location>
</feature>
<evidence type="ECO:0000313" key="3">
    <source>
        <dbReference type="Proteomes" id="UP001642464"/>
    </source>
</evidence>
<reference evidence="2 3" key="1">
    <citation type="submission" date="2024-02" db="EMBL/GenBank/DDBJ databases">
        <authorList>
            <person name="Chen Y."/>
            <person name="Shah S."/>
            <person name="Dougan E. K."/>
            <person name="Thang M."/>
            <person name="Chan C."/>
        </authorList>
    </citation>
    <scope>NUCLEOTIDE SEQUENCE [LARGE SCALE GENOMIC DNA]</scope>
</reference>
<protein>
    <submittedName>
        <fullName evidence="2">Retrovirus-related Pol polyprotein from transposon 17.6</fullName>
    </submittedName>
</protein>